<reference evidence="1 2" key="1">
    <citation type="submission" date="2014-04" db="EMBL/GenBank/DDBJ databases">
        <authorList>
            <consortium name="DOE Joint Genome Institute"/>
            <person name="Kuo A."/>
            <person name="Kohler A."/>
            <person name="Costa M.D."/>
            <person name="Nagy L.G."/>
            <person name="Floudas D."/>
            <person name="Copeland A."/>
            <person name="Barry K.W."/>
            <person name="Cichocki N."/>
            <person name="Veneault-Fourrey C."/>
            <person name="LaButti K."/>
            <person name="Lindquist E.A."/>
            <person name="Lipzen A."/>
            <person name="Lundell T."/>
            <person name="Morin E."/>
            <person name="Murat C."/>
            <person name="Sun H."/>
            <person name="Tunlid A."/>
            <person name="Henrissat B."/>
            <person name="Grigoriev I.V."/>
            <person name="Hibbett D.S."/>
            <person name="Martin F."/>
            <person name="Nordberg H.P."/>
            <person name="Cantor M.N."/>
            <person name="Hua S.X."/>
        </authorList>
    </citation>
    <scope>NUCLEOTIDE SEQUENCE [LARGE SCALE GENOMIC DNA]</scope>
    <source>
        <strain evidence="1 2">441</strain>
    </source>
</reference>
<reference evidence="2" key="2">
    <citation type="submission" date="2015-01" db="EMBL/GenBank/DDBJ databases">
        <title>Evolutionary Origins and Diversification of the Mycorrhizal Mutualists.</title>
        <authorList>
            <consortium name="DOE Joint Genome Institute"/>
            <consortium name="Mycorrhizal Genomics Consortium"/>
            <person name="Kohler A."/>
            <person name="Kuo A."/>
            <person name="Nagy L.G."/>
            <person name="Floudas D."/>
            <person name="Copeland A."/>
            <person name="Barry K.W."/>
            <person name="Cichocki N."/>
            <person name="Veneault-Fourrey C."/>
            <person name="LaButti K."/>
            <person name="Lindquist E.A."/>
            <person name="Lipzen A."/>
            <person name="Lundell T."/>
            <person name="Morin E."/>
            <person name="Murat C."/>
            <person name="Riley R."/>
            <person name="Ohm R."/>
            <person name="Sun H."/>
            <person name="Tunlid A."/>
            <person name="Henrissat B."/>
            <person name="Grigoriev I.V."/>
            <person name="Hibbett D.S."/>
            <person name="Martin F."/>
        </authorList>
    </citation>
    <scope>NUCLEOTIDE SEQUENCE [LARGE SCALE GENOMIC DNA]</scope>
    <source>
        <strain evidence="2">441</strain>
    </source>
</reference>
<evidence type="ECO:0000313" key="2">
    <source>
        <dbReference type="Proteomes" id="UP000054018"/>
    </source>
</evidence>
<protein>
    <submittedName>
        <fullName evidence="1">Uncharacterized protein</fullName>
    </submittedName>
</protein>
<accession>A0A0C9Z5C1</accession>
<dbReference type="AlphaFoldDB" id="A0A0C9Z5C1"/>
<proteinExistence type="predicted"/>
<name>A0A0C9Z5C1_9AGAM</name>
<keyword evidence="2" id="KW-1185">Reference proteome</keyword>
<organism evidence="1 2">
    <name type="scientific">Pisolithus microcarpus 441</name>
    <dbReference type="NCBI Taxonomy" id="765257"/>
    <lineage>
        <taxon>Eukaryota</taxon>
        <taxon>Fungi</taxon>
        <taxon>Dikarya</taxon>
        <taxon>Basidiomycota</taxon>
        <taxon>Agaricomycotina</taxon>
        <taxon>Agaricomycetes</taxon>
        <taxon>Agaricomycetidae</taxon>
        <taxon>Boletales</taxon>
        <taxon>Sclerodermatineae</taxon>
        <taxon>Pisolithaceae</taxon>
        <taxon>Pisolithus</taxon>
    </lineage>
</organism>
<gene>
    <name evidence="1" type="ORF">PISMIDRAFT_330550</name>
</gene>
<sequence>MHSIHPPMACSFYLTRHAVSTTSMDPSASTALQMYVHSKPNFLIFSHHSTHLPTYSCLHLHFPPCKFHTSTTLVVPYHLVTWILDTLLIASDSKLPT</sequence>
<evidence type="ECO:0000313" key="1">
    <source>
        <dbReference type="EMBL" id="KIK15198.1"/>
    </source>
</evidence>
<dbReference type="HOGENOM" id="CLU_2347522_0_0_1"/>
<dbReference type="Proteomes" id="UP000054018">
    <property type="component" value="Unassembled WGS sequence"/>
</dbReference>
<dbReference type="EMBL" id="KN833902">
    <property type="protein sequence ID" value="KIK15198.1"/>
    <property type="molecule type" value="Genomic_DNA"/>
</dbReference>